<evidence type="ECO:0000256" key="3">
    <source>
        <dbReference type="ARBA" id="ARBA00022980"/>
    </source>
</evidence>
<gene>
    <name evidence="10" type="ORF">DMN91_004981</name>
</gene>
<dbReference type="OrthoDB" id="366214at2759"/>
<dbReference type="EMBL" id="QOIP01000005">
    <property type="protein sequence ID" value="RLU22703.1"/>
    <property type="molecule type" value="Genomic_DNA"/>
</dbReference>
<evidence type="ECO:0000259" key="9">
    <source>
        <dbReference type="SMART" id="SM01403"/>
    </source>
</evidence>
<comment type="similarity">
    <text evidence="2">Belongs to the universal ribosomal protein uS10 family.</text>
</comment>
<evidence type="ECO:0000256" key="7">
    <source>
        <dbReference type="ARBA" id="ARBA00035544"/>
    </source>
</evidence>
<proteinExistence type="inferred from homology"/>
<evidence type="ECO:0000256" key="6">
    <source>
        <dbReference type="ARBA" id="ARBA00035261"/>
    </source>
</evidence>
<dbReference type="Proteomes" id="UP000279307">
    <property type="component" value="Chromosome 5"/>
</dbReference>
<accession>A0A3L8DR85</accession>
<evidence type="ECO:0000256" key="8">
    <source>
        <dbReference type="SAM" id="MobiDB-lite"/>
    </source>
</evidence>
<dbReference type="InterPro" id="IPR040055">
    <property type="entry name" value="Ribosomal_uS10m"/>
</dbReference>
<evidence type="ECO:0000313" key="10">
    <source>
        <dbReference type="EMBL" id="RLU22703.1"/>
    </source>
</evidence>
<dbReference type="AlphaFoldDB" id="A0A3L8DR85"/>
<feature type="region of interest" description="Disordered" evidence="8">
    <location>
        <begin position="52"/>
        <end position="73"/>
    </location>
</feature>
<dbReference type="InterPro" id="IPR027486">
    <property type="entry name" value="Ribosomal_uS10_dom"/>
</dbReference>
<name>A0A3L8DR85_OOCBI</name>
<sequence>MFLSKVSFLLRNAVTGVVQRESGYASVLARKLFLQNDALEFSTSVPCRSDIVSTRQQTDSTSESSSLTTNTGTPDKLYKKIEVEVRGNESAVLKSYGQFAVMAANHLEITIGRNTAPRKAIHERYTVLKSAHVHKKHRVQYEMRTYYRYLDFLQLTGSTADTFLEYLQRNLPEGVAMKVTKIELEKLPESIAATSNA</sequence>
<feature type="domain" description="Small ribosomal subunit protein uS10" evidence="9">
    <location>
        <begin position="82"/>
        <end position="180"/>
    </location>
</feature>
<dbReference type="Pfam" id="PF00338">
    <property type="entry name" value="Ribosomal_S10"/>
    <property type="match status" value="1"/>
</dbReference>
<keyword evidence="5" id="KW-0687">Ribonucleoprotein</keyword>
<evidence type="ECO:0000256" key="2">
    <source>
        <dbReference type="ARBA" id="ARBA00007102"/>
    </source>
</evidence>
<reference evidence="10" key="2">
    <citation type="submission" date="2018-07" db="EMBL/GenBank/DDBJ databases">
        <authorList>
            <person name="Mckenzie S.K."/>
            <person name="Kronauer D.J.C."/>
        </authorList>
    </citation>
    <scope>NUCLEOTIDE SEQUENCE</scope>
    <source>
        <strain evidence="10">Clonal line C1</strain>
    </source>
</reference>
<keyword evidence="4" id="KW-0496">Mitochondrion</keyword>
<dbReference type="SUPFAM" id="SSF54999">
    <property type="entry name" value="Ribosomal protein S10"/>
    <property type="match status" value="1"/>
</dbReference>
<dbReference type="Gene3D" id="3.30.70.600">
    <property type="entry name" value="Ribosomal protein S10 domain"/>
    <property type="match status" value="1"/>
</dbReference>
<reference evidence="10" key="1">
    <citation type="journal article" date="2018" name="Genome Res.">
        <title>The genomic architecture and molecular evolution of ant odorant receptors.</title>
        <authorList>
            <person name="McKenzie S.K."/>
            <person name="Kronauer D.J.C."/>
        </authorList>
    </citation>
    <scope>NUCLEOTIDE SEQUENCE [LARGE SCALE GENOMIC DNA]</scope>
    <source>
        <strain evidence="10">Clonal line C1</strain>
    </source>
</reference>
<dbReference type="PANTHER" id="PTHR13334">
    <property type="entry name" value="MITOCHONDRIAL 28S RIBOSOMAL PROTEIN S10"/>
    <property type="match status" value="1"/>
</dbReference>
<evidence type="ECO:0000256" key="1">
    <source>
        <dbReference type="ARBA" id="ARBA00004173"/>
    </source>
</evidence>
<evidence type="ECO:0000256" key="5">
    <source>
        <dbReference type="ARBA" id="ARBA00023274"/>
    </source>
</evidence>
<keyword evidence="3" id="KW-0689">Ribosomal protein</keyword>
<dbReference type="PANTHER" id="PTHR13334:SF4">
    <property type="entry name" value="SMALL RIBOSOMAL SUBUNIT PROTEIN US10M"/>
    <property type="match status" value="1"/>
</dbReference>
<protein>
    <recommendedName>
        <fullName evidence="6">Small ribosomal subunit protein uS10m</fullName>
    </recommendedName>
    <alternativeName>
        <fullName evidence="7">28S ribosomal protein S10, mitochondrial</fullName>
    </alternativeName>
</protein>
<feature type="compositionally biased region" description="Low complexity" evidence="8">
    <location>
        <begin position="53"/>
        <end position="73"/>
    </location>
</feature>
<comment type="caution">
    <text evidence="10">The sequence shown here is derived from an EMBL/GenBank/DDBJ whole genome shotgun (WGS) entry which is preliminary data.</text>
</comment>
<dbReference type="GO" id="GO:0005763">
    <property type="term" value="C:mitochondrial small ribosomal subunit"/>
    <property type="evidence" value="ECO:0007669"/>
    <property type="project" value="InterPro"/>
</dbReference>
<comment type="subcellular location">
    <subcellularLocation>
        <location evidence="1">Mitochondrion</location>
    </subcellularLocation>
</comment>
<dbReference type="SMART" id="SM01403">
    <property type="entry name" value="Ribosomal_S10"/>
    <property type="match status" value="1"/>
</dbReference>
<evidence type="ECO:0000256" key="4">
    <source>
        <dbReference type="ARBA" id="ARBA00023128"/>
    </source>
</evidence>
<organism evidence="10">
    <name type="scientific">Ooceraea biroi</name>
    <name type="common">Clonal raider ant</name>
    <name type="synonym">Cerapachys biroi</name>
    <dbReference type="NCBI Taxonomy" id="2015173"/>
    <lineage>
        <taxon>Eukaryota</taxon>
        <taxon>Metazoa</taxon>
        <taxon>Ecdysozoa</taxon>
        <taxon>Arthropoda</taxon>
        <taxon>Hexapoda</taxon>
        <taxon>Insecta</taxon>
        <taxon>Pterygota</taxon>
        <taxon>Neoptera</taxon>
        <taxon>Endopterygota</taxon>
        <taxon>Hymenoptera</taxon>
        <taxon>Apocrita</taxon>
        <taxon>Aculeata</taxon>
        <taxon>Formicoidea</taxon>
        <taxon>Formicidae</taxon>
        <taxon>Dorylinae</taxon>
        <taxon>Ooceraea</taxon>
    </lineage>
</organism>
<dbReference type="InterPro" id="IPR036838">
    <property type="entry name" value="Ribosomal_uS10_dom_sf"/>
</dbReference>